<evidence type="ECO:0000259" key="7">
    <source>
        <dbReference type="Pfam" id="PF17917"/>
    </source>
</evidence>
<dbReference type="InterPro" id="IPR050951">
    <property type="entry name" value="Retrovirus_Pol_polyprotein"/>
</dbReference>
<keyword evidence="9" id="KW-1185">Reference proteome</keyword>
<name>A0A1R1XXF1_9FUNG</name>
<keyword evidence="4" id="KW-0255">Endonuclease</keyword>
<keyword evidence="5" id="KW-0378">Hydrolase</keyword>
<evidence type="ECO:0000256" key="6">
    <source>
        <dbReference type="ARBA" id="ARBA00022918"/>
    </source>
</evidence>
<evidence type="ECO:0000313" key="8">
    <source>
        <dbReference type="EMBL" id="OMJ19236.1"/>
    </source>
</evidence>
<gene>
    <name evidence="8" type="ORF">AYI69_g6709</name>
</gene>
<evidence type="ECO:0000256" key="3">
    <source>
        <dbReference type="ARBA" id="ARBA00022722"/>
    </source>
</evidence>
<sequence length="105" mass="11515">MEALTDDVLLSHPNFENEFILSTGVSSVVVGAVLVQVGENGINLPIAYYSRKLLPAEKNYAAFEKEGLAVVSAVKNFRPYLWGNHFAILTDNTAVASVYRNKEPT</sequence>
<protein>
    <submittedName>
        <fullName evidence="8">Retrovirus-related Pol polyprotein from transposon</fullName>
    </submittedName>
</protein>
<dbReference type="PANTHER" id="PTHR37984:SF5">
    <property type="entry name" value="PROTEIN NYNRIN-LIKE"/>
    <property type="match status" value="1"/>
</dbReference>
<keyword evidence="2" id="KW-0548">Nucleotidyltransferase</keyword>
<organism evidence="8 9">
    <name type="scientific">Smittium culicis</name>
    <dbReference type="NCBI Taxonomy" id="133412"/>
    <lineage>
        <taxon>Eukaryota</taxon>
        <taxon>Fungi</taxon>
        <taxon>Fungi incertae sedis</taxon>
        <taxon>Zoopagomycota</taxon>
        <taxon>Kickxellomycotina</taxon>
        <taxon>Harpellomycetes</taxon>
        <taxon>Harpellales</taxon>
        <taxon>Legeriomycetaceae</taxon>
        <taxon>Smittium</taxon>
    </lineage>
</organism>
<dbReference type="InterPro" id="IPR041373">
    <property type="entry name" value="RT_RNaseH"/>
</dbReference>
<keyword evidence="3" id="KW-0540">Nuclease</keyword>
<comment type="caution">
    <text evidence="8">The sequence shown here is derived from an EMBL/GenBank/DDBJ whole genome shotgun (WGS) entry which is preliminary data.</text>
</comment>
<dbReference type="Proteomes" id="UP000187429">
    <property type="component" value="Unassembled WGS sequence"/>
</dbReference>
<dbReference type="PANTHER" id="PTHR37984">
    <property type="entry name" value="PROTEIN CBG26694"/>
    <property type="match status" value="1"/>
</dbReference>
<dbReference type="EMBL" id="LSSM01003062">
    <property type="protein sequence ID" value="OMJ19236.1"/>
    <property type="molecule type" value="Genomic_DNA"/>
</dbReference>
<dbReference type="Pfam" id="PF17917">
    <property type="entry name" value="RT_RNaseH"/>
    <property type="match status" value="1"/>
</dbReference>
<dbReference type="FunFam" id="3.10.20.370:FF:000001">
    <property type="entry name" value="Retrovirus-related Pol polyprotein from transposon 17.6-like protein"/>
    <property type="match status" value="1"/>
</dbReference>
<keyword evidence="6" id="KW-0695">RNA-directed DNA polymerase</keyword>
<dbReference type="Gene3D" id="3.10.20.370">
    <property type="match status" value="1"/>
</dbReference>
<dbReference type="InterPro" id="IPR043502">
    <property type="entry name" value="DNA/RNA_pol_sf"/>
</dbReference>
<feature type="domain" description="Reverse transcriptase RNase H-like" evidence="7">
    <location>
        <begin position="14"/>
        <end position="103"/>
    </location>
</feature>
<evidence type="ECO:0000256" key="2">
    <source>
        <dbReference type="ARBA" id="ARBA00022695"/>
    </source>
</evidence>
<keyword evidence="1" id="KW-0808">Transferase</keyword>
<accession>A0A1R1XXF1</accession>
<dbReference type="OrthoDB" id="5593162at2759"/>
<dbReference type="GO" id="GO:0003824">
    <property type="term" value="F:catalytic activity"/>
    <property type="evidence" value="ECO:0007669"/>
    <property type="project" value="UniProtKB-KW"/>
</dbReference>
<evidence type="ECO:0000256" key="1">
    <source>
        <dbReference type="ARBA" id="ARBA00022679"/>
    </source>
</evidence>
<evidence type="ECO:0000313" key="9">
    <source>
        <dbReference type="Proteomes" id="UP000187429"/>
    </source>
</evidence>
<reference evidence="9" key="1">
    <citation type="submission" date="2017-01" db="EMBL/GenBank/DDBJ databases">
        <authorList>
            <person name="Wang Y."/>
            <person name="White M."/>
            <person name="Kvist S."/>
            <person name="Moncalvo J.-M."/>
        </authorList>
    </citation>
    <scope>NUCLEOTIDE SEQUENCE [LARGE SCALE GENOMIC DNA]</scope>
    <source>
        <strain evidence="9">ID-206-W2</strain>
    </source>
</reference>
<dbReference type="SUPFAM" id="SSF56672">
    <property type="entry name" value="DNA/RNA polymerases"/>
    <property type="match status" value="1"/>
</dbReference>
<dbReference type="AlphaFoldDB" id="A0A1R1XXF1"/>
<evidence type="ECO:0000256" key="4">
    <source>
        <dbReference type="ARBA" id="ARBA00022759"/>
    </source>
</evidence>
<proteinExistence type="predicted"/>
<evidence type="ECO:0000256" key="5">
    <source>
        <dbReference type="ARBA" id="ARBA00022801"/>
    </source>
</evidence>